<dbReference type="PANTHER" id="PTHR31672:SF2">
    <property type="entry name" value="F-BOX DOMAIN-CONTAINING PROTEIN"/>
    <property type="match status" value="1"/>
</dbReference>
<dbReference type="InterPro" id="IPR036047">
    <property type="entry name" value="F-box-like_dom_sf"/>
</dbReference>
<sequence>MEKAAMARAIRRGSSLPEEIVVWEILVRLPPKSLLRWRSVCHAWCRATSARNFLLAHHGRQPYLPVVCAHDCLGRDIFAFDRRAAHHQLQPVARLDGPFGLAASCDGLLIVSTYGVDGYSFSVCNPATRQLAPLLQLSAFRFFSVLGMYLHRPTGEYRLLLHRRRWTCSCLLPGDLVGCYIYALGSDQPPKFIGGPETTSMCFNASVLLRDNLHWYPTVHDRSGNNPQTESKPVIVFNTIAESFSQMHAPVVPINPYMFEMDGTLAMYTCNRVTDIVDIWVLQDYKCEAWEHKYRVKLPFSEIWGYFGERKDFWSFTFRRRRSASAAAAMPRRGSSYRYGGVSSSGYRSVRARPKLRYFLLGTAPTIGSAGLGAFTPSLFHAQVFEMFLALFNTGSNLST</sequence>
<dbReference type="PANTHER" id="PTHR31672">
    <property type="entry name" value="BNACNNG10540D PROTEIN"/>
    <property type="match status" value="1"/>
</dbReference>
<dbReference type="Gene3D" id="1.20.1280.50">
    <property type="match status" value="1"/>
</dbReference>
<protein>
    <recommendedName>
        <fullName evidence="2">F-box associated beta-propeller type 1 domain-containing protein</fullName>
    </recommendedName>
</protein>
<keyword evidence="1" id="KW-0472">Membrane</keyword>
<dbReference type="CDD" id="cd22157">
    <property type="entry name" value="F-box_AtFBW1-like"/>
    <property type="match status" value="1"/>
</dbReference>
<keyword evidence="4" id="KW-1185">Reference proteome</keyword>
<name>A0AAD8T614_LOLMU</name>
<keyword evidence="1" id="KW-1133">Transmembrane helix</keyword>
<dbReference type="EMBL" id="JAUUTY010000003">
    <property type="protein sequence ID" value="KAK1669750.1"/>
    <property type="molecule type" value="Genomic_DNA"/>
</dbReference>
<evidence type="ECO:0000256" key="1">
    <source>
        <dbReference type="SAM" id="Phobius"/>
    </source>
</evidence>
<accession>A0AAD8T614</accession>
<dbReference type="AlphaFoldDB" id="A0AAD8T614"/>
<dbReference type="SUPFAM" id="SSF81383">
    <property type="entry name" value="F-box domain"/>
    <property type="match status" value="1"/>
</dbReference>
<feature type="transmembrane region" description="Helical" evidence="1">
    <location>
        <begin position="358"/>
        <end position="380"/>
    </location>
</feature>
<organism evidence="3 4">
    <name type="scientific">Lolium multiflorum</name>
    <name type="common">Italian ryegrass</name>
    <name type="synonym">Lolium perenne subsp. multiflorum</name>
    <dbReference type="NCBI Taxonomy" id="4521"/>
    <lineage>
        <taxon>Eukaryota</taxon>
        <taxon>Viridiplantae</taxon>
        <taxon>Streptophyta</taxon>
        <taxon>Embryophyta</taxon>
        <taxon>Tracheophyta</taxon>
        <taxon>Spermatophyta</taxon>
        <taxon>Magnoliopsida</taxon>
        <taxon>Liliopsida</taxon>
        <taxon>Poales</taxon>
        <taxon>Poaceae</taxon>
        <taxon>BOP clade</taxon>
        <taxon>Pooideae</taxon>
        <taxon>Poodae</taxon>
        <taxon>Poeae</taxon>
        <taxon>Poeae Chloroplast Group 2 (Poeae type)</taxon>
        <taxon>Loliodinae</taxon>
        <taxon>Loliinae</taxon>
        <taxon>Lolium</taxon>
    </lineage>
</organism>
<proteinExistence type="predicted"/>
<comment type="caution">
    <text evidence="3">The sequence shown here is derived from an EMBL/GenBank/DDBJ whole genome shotgun (WGS) entry which is preliminary data.</text>
</comment>
<keyword evidence="1" id="KW-0812">Transmembrane</keyword>
<reference evidence="3" key="1">
    <citation type="submission" date="2023-07" db="EMBL/GenBank/DDBJ databases">
        <title>A chromosome-level genome assembly of Lolium multiflorum.</title>
        <authorList>
            <person name="Chen Y."/>
            <person name="Copetti D."/>
            <person name="Kolliker R."/>
            <person name="Studer B."/>
        </authorList>
    </citation>
    <scope>NUCLEOTIDE SEQUENCE</scope>
    <source>
        <strain evidence="3">02402/16</strain>
        <tissue evidence="3">Leaf</tissue>
    </source>
</reference>
<evidence type="ECO:0000259" key="2">
    <source>
        <dbReference type="Pfam" id="PF07734"/>
    </source>
</evidence>
<dbReference type="Pfam" id="PF07734">
    <property type="entry name" value="FBA_1"/>
    <property type="match status" value="1"/>
</dbReference>
<gene>
    <name evidence="3" type="ORF">QYE76_057909</name>
</gene>
<dbReference type="InterPro" id="IPR006527">
    <property type="entry name" value="F-box-assoc_dom_typ1"/>
</dbReference>
<evidence type="ECO:0000313" key="4">
    <source>
        <dbReference type="Proteomes" id="UP001231189"/>
    </source>
</evidence>
<dbReference type="Proteomes" id="UP001231189">
    <property type="component" value="Unassembled WGS sequence"/>
</dbReference>
<dbReference type="InterPro" id="IPR050796">
    <property type="entry name" value="SCF_F-box_component"/>
</dbReference>
<evidence type="ECO:0000313" key="3">
    <source>
        <dbReference type="EMBL" id="KAK1669750.1"/>
    </source>
</evidence>
<feature type="domain" description="F-box associated beta-propeller type 1" evidence="2">
    <location>
        <begin position="104"/>
        <end position="294"/>
    </location>
</feature>